<evidence type="ECO:0000256" key="1">
    <source>
        <dbReference type="SAM" id="Phobius"/>
    </source>
</evidence>
<dbReference type="Pfam" id="PF14470">
    <property type="entry name" value="bPH_3"/>
    <property type="match status" value="1"/>
</dbReference>
<keyword evidence="1" id="KW-0472">Membrane</keyword>
<dbReference type="EMBL" id="JAFLVT010000005">
    <property type="protein sequence ID" value="MBO0448613.1"/>
    <property type="molecule type" value="Genomic_DNA"/>
</dbReference>
<evidence type="ECO:0000259" key="2">
    <source>
        <dbReference type="Pfam" id="PF14470"/>
    </source>
</evidence>
<reference evidence="3 4" key="1">
    <citation type="submission" date="2021-03" db="EMBL/GenBank/DDBJ databases">
        <title>Enterococcal diversity collection.</title>
        <authorList>
            <person name="Gilmore M.S."/>
            <person name="Schwartzman J."/>
            <person name="Van Tyne D."/>
            <person name="Martin M."/>
            <person name="Earl A.M."/>
            <person name="Manson A.L."/>
            <person name="Straub T."/>
            <person name="Salamzade R."/>
            <person name="Saavedra J."/>
            <person name="Lebreton F."/>
            <person name="Prichula J."/>
            <person name="Schaufler K."/>
            <person name="Gaca A."/>
            <person name="Sgardioli B."/>
            <person name="Wagenaar J."/>
            <person name="Strong T."/>
        </authorList>
    </citation>
    <scope>NUCLEOTIDE SEQUENCE [LARGE SCALE GENOMIC DNA]</scope>
    <source>
        <strain evidence="3 4">MJM12</strain>
    </source>
</reference>
<dbReference type="RefSeq" id="WP_206902813.1">
    <property type="nucleotide sequence ID" value="NZ_JAFLVT010000005.1"/>
</dbReference>
<gene>
    <name evidence="3" type="ORF">JZO76_03600</name>
</gene>
<protein>
    <submittedName>
        <fullName evidence="3">PH domain-containing protein</fullName>
    </submittedName>
</protein>
<evidence type="ECO:0000313" key="3">
    <source>
        <dbReference type="EMBL" id="MBO0448613.1"/>
    </source>
</evidence>
<feature type="transmembrane region" description="Helical" evidence="1">
    <location>
        <begin position="211"/>
        <end position="238"/>
    </location>
</feature>
<keyword evidence="1" id="KW-1133">Transmembrane helix</keyword>
<comment type="caution">
    <text evidence="3">The sequence shown here is derived from an EMBL/GenBank/DDBJ whole genome shotgun (WGS) entry which is preliminary data.</text>
</comment>
<organism evidence="3 4">
    <name type="scientific">Candidatus Enterococcus myersii</name>
    <dbReference type="NCBI Taxonomy" id="2815322"/>
    <lineage>
        <taxon>Bacteria</taxon>
        <taxon>Bacillati</taxon>
        <taxon>Bacillota</taxon>
        <taxon>Bacilli</taxon>
        <taxon>Lactobacillales</taxon>
        <taxon>Enterococcaceae</taxon>
        <taxon>Enterococcus</taxon>
    </lineage>
</organism>
<feature type="transmembrane region" description="Helical" evidence="1">
    <location>
        <begin position="244"/>
        <end position="261"/>
    </location>
</feature>
<accession>A0ABS3H657</accession>
<keyword evidence="4" id="KW-1185">Reference proteome</keyword>
<dbReference type="Proteomes" id="UP000664256">
    <property type="component" value="Unassembled WGS sequence"/>
</dbReference>
<dbReference type="InterPro" id="IPR039519">
    <property type="entry name" value="YokE-like_PH"/>
</dbReference>
<evidence type="ECO:0000313" key="4">
    <source>
        <dbReference type="Proteomes" id="UP000664256"/>
    </source>
</evidence>
<feature type="domain" description="YokE-like PH" evidence="2">
    <location>
        <begin position="89"/>
        <end position="139"/>
    </location>
</feature>
<name>A0ABS3H657_9ENTE</name>
<sequence>MSFKEIIFAENAKLQPGYLSTSAKKDLFKRSKYYILFQEVKEKLQPNLAVSEEIMGYLPMTVEGNSGFMNAGPMAMGYARTSQAKQYVKTFNDTRGNRLLIFTNTRMIFLTLLDFFETGGFSSFPYDKIKGITTKKWSMRYWDEKRKRQTINWFFLDFAADTKIFNEVLTEKEMILFKENWQRIEKMRAIAETDKVLRNQKMDMLFSNLRLWFNLLQGANVLLIVLAIFLILAVLFLLGPKKTLFGGTISPIAWFLYLPQLKGFDMLFKIF</sequence>
<keyword evidence="1" id="KW-0812">Transmembrane</keyword>
<proteinExistence type="predicted"/>